<organism evidence="1 2">
    <name type="scientific">Oedothorax gibbosus</name>
    <dbReference type="NCBI Taxonomy" id="931172"/>
    <lineage>
        <taxon>Eukaryota</taxon>
        <taxon>Metazoa</taxon>
        <taxon>Ecdysozoa</taxon>
        <taxon>Arthropoda</taxon>
        <taxon>Chelicerata</taxon>
        <taxon>Arachnida</taxon>
        <taxon>Araneae</taxon>
        <taxon>Araneomorphae</taxon>
        <taxon>Entelegynae</taxon>
        <taxon>Araneoidea</taxon>
        <taxon>Linyphiidae</taxon>
        <taxon>Erigoninae</taxon>
        <taxon>Oedothorax</taxon>
    </lineage>
</organism>
<dbReference type="EMBL" id="JAFNEN010001655">
    <property type="protein sequence ID" value="KAG8173554.1"/>
    <property type="molecule type" value="Genomic_DNA"/>
</dbReference>
<keyword evidence="2" id="KW-1185">Reference proteome</keyword>
<protein>
    <submittedName>
        <fullName evidence="1">Uncharacterized protein</fullName>
    </submittedName>
</protein>
<sequence length="86" mass="9700">MARYHTVGMFSTTSIMARYYTVGIFSTTSIMAPYHIVGMFSTASIVTGCDNVWKCFQLLPKMARYLLPKWLAIILANIKARFGPLN</sequence>
<reference evidence="1 2" key="1">
    <citation type="journal article" date="2022" name="Nat. Ecol. Evol.">
        <title>A masculinizing supergene underlies an exaggerated male reproductive morph in a spider.</title>
        <authorList>
            <person name="Hendrickx F."/>
            <person name="De Corte Z."/>
            <person name="Sonet G."/>
            <person name="Van Belleghem S.M."/>
            <person name="Kostlbacher S."/>
            <person name="Vangestel C."/>
        </authorList>
    </citation>
    <scope>NUCLEOTIDE SEQUENCE [LARGE SCALE GENOMIC DNA]</scope>
    <source>
        <strain evidence="1">W744_W776</strain>
    </source>
</reference>
<comment type="caution">
    <text evidence="1">The sequence shown here is derived from an EMBL/GenBank/DDBJ whole genome shotgun (WGS) entry which is preliminary data.</text>
</comment>
<dbReference type="AlphaFoldDB" id="A0AAV6TNS9"/>
<evidence type="ECO:0000313" key="2">
    <source>
        <dbReference type="Proteomes" id="UP000827092"/>
    </source>
</evidence>
<gene>
    <name evidence="1" type="ORF">JTE90_019077</name>
</gene>
<evidence type="ECO:0000313" key="1">
    <source>
        <dbReference type="EMBL" id="KAG8173554.1"/>
    </source>
</evidence>
<name>A0AAV6TNS9_9ARAC</name>
<accession>A0AAV6TNS9</accession>
<proteinExistence type="predicted"/>
<dbReference type="Proteomes" id="UP000827092">
    <property type="component" value="Unassembled WGS sequence"/>
</dbReference>